<dbReference type="Pfam" id="PF06676">
    <property type="entry name" value="DUF1178"/>
    <property type="match status" value="1"/>
</dbReference>
<evidence type="ECO:0008006" key="4">
    <source>
        <dbReference type="Google" id="ProtNLM"/>
    </source>
</evidence>
<feature type="region of interest" description="Disordered" evidence="1">
    <location>
        <begin position="56"/>
        <end position="83"/>
    </location>
</feature>
<organism evidence="2 3">
    <name type="scientific">Novosphingobium panipatense</name>
    <dbReference type="NCBI Taxonomy" id="428991"/>
    <lineage>
        <taxon>Bacteria</taxon>
        <taxon>Pseudomonadati</taxon>
        <taxon>Pseudomonadota</taxon>
        <taxon>Alphaproteobacteria</taxon>
        <taxon>Sphingomonadales</taxon>
        <taxon>Sphingomonadaceae</taxon>
        <taxon>Novosphingobium</taxon>
    </lineage>
</organism>
<dbReference type="InterPro" id="IPR009562">
    <property type="entry name" value="DUF1178"/>
</dbReference>
<evidence type="ECO:0000256" key="1">
    <source>
        <dbReference type="SAM" id="MobiDB-lite"/>
    </source>
</evidence>
<protein>
    <recommendedName>
        <fullName evidence="4">DUF1178 family protein</fullName>
    </recommendedName>
</protein>
<proteinExistence type="predicted"/>
<dbReference type="PIRSF" id="PIRSF032131">
    <property type="entry name" value="UCP032131"/>
    <property type="match status" value="1"/>
</dbReference>
<accession>A0ABY1QMJ6</accession>
<dbReference type="RefSeq" id="WP_283406438.1">
    <property type="nucleotide sequence ID" value="NZ_FXUI01000007.1"/>
</dbReference>
<evidence type="ECO:0000313" key="2">
    <source>
        <dbReference type="EMBL" id="SMP74210.1"/>
    </source>
</evidence>
<gene>
    <name evidence="2" type="ORF">SAMN06296065_1078</name>
</gene>
<comment type="caution">
    <text evidence="2">The sequence shown here is derived from an EMBL/GenBank/DDBJ whole genome shotgun (WGS) entry which is preliminary data.</text>
</comment>
<sequence>MIVYDLECRAAQHRFEGWFKSSGDYARQQKQGFVACPHCGSTNVAKAVQAPRLARKGNQLPERAGVSAAKAAPSPPLAKPTARDALPPQAVELLQTLATMQAEALKSSRYVGDKFVDEARAMHYGEQDAEAIHGQATAADARELLEEGVGLVPLPFPIVTPEKAN</sequence>
<reference evidence="2 3" key="1">
    <citation type="submission" date="2017-05" db="EMBL/GenBank/DDBJ databases">
        <authorList>
            <person name="Varghese N."/>
            <person name="Submissions S."/>
        </authorList>
    </citation>
    <scope>NUCLEOTIDE SEQUENCE [LARGE SCALE GENOMIC DNA]</scope>
    <source>
        <strain evidence="2 3">SM16</strain>
    </source>
</reference>
<dbReference type="EMBL" id="FXUI01000007">
    <property type="protein sequence ID" value="SMP74210.1"/>
    <property type="molecule type" value="Genomic_DNA"/>
</dbReference>
<keyword evidence="3" id="KW-1185">Reference proteome</keyword>
<dbReference type="Proteomes" id="UP001157910">
    <property type="component" value="Unassembled WGS sequence"/>
</dbReference>
<evidence type="ECO:0000313" key="3">
    <source>
        <dbReference type="Proteomes" id="UP001157910"/>
    </source>
</evidence>
<name>A0ABY1QMJ6_9SPHN</name>